<comment type="similarity">
    <text evidence="1">Belongs to the YciI family.</text>
</comment>
<dbReference type="Pfam" id="PF03795">
    <property type="entry name" value="YCII"/>
    <property type="match status" value="1"/>
</dbReference>
<dbReference type="RefSeq" id="WP_165389996.1">
    <property type="nucleotide sequence ID" value="NZ_CBCSEB010000001.1"/>
</dbReference>
<name>A0A4Q7MTD0_9BURK</name>
<dbReference type="EMBL" id="SGWZ01000002">
    <property type="protein sequence ID" value="RZS70255.1"/>
    <property type="molecule type" value="Genomic_DNA"/>
</dbReference>
<proteinExistence type="inferred from homology"/>
<dbReference type="AlphaFoldDB" id="A0A4Q7MTD0"/>
<dbReference type="Proteomes" id="UP000292039">
    <property type="component" value="Unassembled WGS sequence"/>
</dbReference>
<evidence type="ECO:0000313" key="3">
    <source>
        <dbReference type="EMBL" id="RZS70255.1"/>
    </source>
</evidence>
<comment type="caution">
    <text evidence="3">The sequence shown here is derived from an EMBL/GenBank/DDBJ whole genome shotgun (WGS) entry which is preliminary data.</text>
</comment>
<sequence>MLYIVRFYDNPAMAHVRQAQMEPHLEWLKANSELVRIGGALREQEDGPPVGALWILESPDRATAERLLREDPFWVHGLRERYELYSWHKGIPDQVLI</sequence>
<dbReference type="InterPro" id="IPR005545">
    <property type="entry name" value="YCII"/>
</dbReference>
<accession>A0A4Q7MTD0</accession>
<organism evidence="3 4">
    <name type="scientific">Kerstersia gyiorum</name>
    <dbReference type="NCBI Taxonomy" id="206506"/>
    <lineage>
        <taxon>Bacteria</taxon>
        <taxon>Pseudomonadati</taxon>
        <taxon>Pseudomonadota</taxon>
        <taxon>Betaproteobacteria</taxon>
        <taxon>Burkholderiales</taxon>
        <taxon>Alcaligenaceae</taxon>
        <taxon>Kerstersia</taxon>
    </lineage>
</organism>
<gene>
    <name evidence="3" type="ORF">EV679_1656</name>
</gene>
<dbReference type="InterPro" id="IPR011008">
    <property type="entry name" value="Dimeric_a/b-barrel"/>
</dbReference>
<dbReference type="SUPFAM" id="SSF54909">
    <property type="entry name" value="Dimeric alpha+beta barrel"/>
    <property type="match status" value="1"/>
</dbReference>
<dbReference type="Gene3D" id="3.30.70.1060">
    <property type="entry name" value="Dimeric alpha+beta barrel"/>
    <property type="match status" value="1"/>
</dbReference>
<evidence type="ECO:0000313" key="4">
    <source>
        <dbReference type="Proteomes" id="UP000292039"/>
    </source>
</evidence>
<protein>
    <recommendedName>
        <fullName evidence="2">YCII-related domain-containing protein</fullName>
    </recommendedName>
</protein>
<evidence type="ECO:0000259" key="2">
    <source>
        <dbReference type="Pfam" id="PF03795"/>
    </source>
</evidence>
<feature type="domain" description="YCII-related" evidence="2">
    <location>
        <begin position="1"/>
        <end position="87"/>
    </location>
</feature>
<reference evidence="3 4" key="1">
    <citation type="submission" date="2019-02" db="EMBL/GenBank/DDBJ databases">
        <title>Genomic Encyclopedia of Type Strains, Phase IV (KMG-IV): sequencing the most valuable type-strain genomes for metagenomic binning, comparative biology and taxonomic classification.</title>
        <authorList>
            <person name="Goeker M."/>
        </authorList>
    </citation>
    <scope>NUCLEOTIDE SEQUENCE [LARGE SCALE GENOMIC DNA]</scope>
    <source>
        <strain evidence="3 4">DSM 16618</strain>
    </source>
</reference>
<evidence type="ECO:0000256" key="1">
    <source>
        <dbReference type="ARBA" id="ARBA00007689"/>
    </source>
</evidence>